<dbReference type="KEGG" id="acm:AciX9_4677"/>
<reference evidence="2" key="1">
    <citation type="submission" date="2011-01" db="EMBL/GenBank/DDBJ databases">
        <title>Complete sequence of plasmid5 of Acidobacterium sp. MP5ACTX9.</title>
        <authorList>
            <consortium name="US DOE Joint Genome Institute"/>
            <person name="Lucas S."/>
            <person name="Copeland A."/>
            <person name="Lapidus A."/>
            <person name="Cheng J.-F."/>
            <person name="Goodwin L."/>
            <person name="Pitluck S."/>
            <person name="Teshima H."/>
            <person name="Detter J.C."/>
            <person name="Han C."/>
            <person name="Tapia R."/>
            <person name="Land M."/>
            <person name="Hauser L."/>
            <person name="Kyrpides N."/>
            <person name="Ivanova N."/>
            <person name="Ovchinnikova G."/>
            <person name="Pagani I."/>
            <person name="Rawat S.R."/>
            <person name="Mannisto M."/>
            <person name="Haggblom M.M."/>
            <person name="Woyke T."/>
        </authorList>
    </citation>
    <scope>NUCLEOTIDE SEQUENCE [LARGE SCALE GENOMIC DNA]</scope>
    <source>
        <strain evidence="2">MP5ACTX9</strain>
        <plasmid evidence="2">Plasmid pACIX905</plasmid>
    </source>
</reference>
<dbReference type="Proteomes" id="UP000000343">
    <property type="component" value="Plasmid pACIX905"/>
</dbReference>
<protein>
    <submittedName>
        <fullName evidence="1">Uncharacterized protein</fullName>
    </submittedName>
</protein>
<dbReference type="CDD" id="cd17493">
    <property type="entry name" value="toxin_TenpN"/>
    <property type="match status" value="1"/>
</dbReference>
<dbReference type="AlphaFoldDB" id="E8X822"/>
<dbReference type="NCBIfam" id="NF047358">
    <property type="entry name" value="TenpIN"/>
    <property type="match status" value="1"/>
</dbReference>
<evidence type="ECO:0000313" key="2">
    <source>
        <dbReference type="Proteomes" id="UP000000343"/>
    </source>
</evidence>
<dbReference type="HOGENOM" id="CLU_104070_2_0_0"/>
<sequence length="147" mass="17069">MLIQKLEPLFFKENTHLVEVLDKSNGIWTAEKSRGYGILVISYNNLRFGIPLRSHIKHQARFLTDGTKGLDYSKAVLLTKDEYISTTPFMIPPDEYVKIKDRTHHINGQFAKYVEKYVTAVQKNDENVLRNYKFSTLQNYGLELGLK</sequence>
<organism evidence="2">
    <name type="scientific">Granulicella tundricola (strain ATCC BAA-1859 / DSM 23138 / MP5ACTX9)</name>
    <dbReference type="NCBI Taxonomy" id="1198114"/>
    <lineage>
        <taxon>Bacteria</taxon>
        <taxon>Pseudomonadati</taxon>
        <taxon>Acidobacteriota</taxon>
        <taxon>Terriglobia</taxon>
        <taxon>Terriglobales</taxon>
        <taxon>Acidobacteriaceae</taxon>
        <taxon>Granulicella</taxon>
    </lineage>
</organism>
<dbReference type="InterPro" id="IPR049929">
    <property type="entry name" value="TenpN-like"/>
</dbReference>
<evidence type="ECO:0000313" key="1">
    <source>
        <dbReference type="EMBL" id="ADW71606.1"/>
    </source>
</evidence>
<keyword evidence="2" id="KW-1185">Reference proteome</keyword>
<accession>E8X822</accession>
<keyword evidence="1" id="KW-0614">Plasmid</keyword>
<dbReference type="OrthoDB" id="8448305at2"/>
<gene>
    <name evidence="1" type="ordered locus">AciX9_4677</name>
</gene>
<dbReference type="RefSeq" id="WP_013573324.1">
    <property type="nucleotide sequence ID" value="NC_015060.1"/>
</dbReference>
<proteinExistence type="predicted"/>
<name>E8X822_GRATM</name>
<geneLocation type="plasmid" evidence="1 2">
    <name>pACIX905</name>
</geneLocation>
<dbReference type="EMBL" id="CP002485">
    <property type="protein sequence ID" value="ADW71606.1"/>
    <property type="molecule type" value="Genomic_DNA"/>
</dbReference>